<feature type="region of interest" description="Disordered" evidence="1">
    <location>
        <begin position="386"/>
        <end position="432"/>
    </location>
</feature>
<evidence type="ECO:0000313" key="3">
    <source>
        <dbReference type="Proteomes" id="UP000230750"/>
    </source>
</evidence>
<accession>A0A2G8KYX5</accession>
<dbReference type="EMBL" id="MRZV01000297">
    <property type="protein sequence ID" value="PIK53175.1"/>
    <property type="molecule type" value="Genomic_DNA"/>
</dbReference>
<protein>
    <submittedName>
        <fullName evidence="2">Uncharacterized protein</fullName>
    </submittedName>
</protein>
<dbReference type="AlphaFoldDB" id="A0A2G8KYX5"/>
<comment type="caution">
    <text evidence="2">The sequence shown here is derived from an EMBL/GenBank/DDBJ whole genome shotgun (WGS) entry which is preliminary data.</text>
</comment>
<sequence>MKSKLVGTKPRYRSRSPRDQLGRDQTTQRLPAAHLQTPYPFRPVKSQTSTLQNLSGVLSSFVNQATTATSTLQQVRFSEDKDTFLDNLDFLDAKTVGQTAAPRCLWVSDSSAVLDAHHRKPSNSSVLGRISNAATNLLNNQPKLVVSTLAETISSLVNTSKASFMNKNPPAGEGKDDKRELNVGVSAIRGLQGQPEVAATLRVTSPVQQAPVQAARPEMIQSASLQNLNANSGVVSRPAITLTSEQIGIRAQQQLQQIQARIQQLMSRQVRSDIENRQLQQLLHYRQKVIVKVKAQLAQLSHQQRLANLSMGQQSRDKPGPVTPPSSQINVGAMSTPSSQINIGTVSTAAQVATKAGGAFSSLLVPHGQATGKNASTGLNVHVLAQSPQQQQQQQQQYSPSVSPAGVSGQKQIQNALITSTTSKQDTLKNVE</sequence>
<keyword evidence="3" id="KW-1185">Reference proteome</keyword>
<feature type="compositionally biased region" description="Polar residues" evidence="1">
    <location>
        <begin position="409"/>
        <end position="425"/>
    </location>
</feature>
<evidence type="ECO:0000256" key="1">
    <source>
        <dbReference type="SAM" id="MobiDB-lite"/>
    </source>
</evidence>
<feature type="compositionally biased region" description="Polar residues" evidence="1">
    <location>
        <begin position="325"/>
        <end position="336"/>
    </location>
</feature>
<feature type="region of interest" description="Disordered" evidence="1">
    <location>
        <begin position="310"/>
        <end position="336"/>
    </location>
</feature>
<name>A0A2G8KYX5_STIJA</name>
<organism evidence="2 3">
    <name type="scientific">Stichopus japonicus</name>
    <name type="common">Sea cucumber</name>
    <dbReference type="NCBI Taxonomy" id="307972"/>
    <lineage>
        <taxon>Eukaryota</taxon>
        <taxon>Metazoa</taxon>
        <taxon>Echinodermata</taxon>
        <taxon>Eleutherozoa</taxon>
        <taxon>Echinozoa</taxon>
        <taxon>Holothuroidea</taxon>
        <taxon>Aspidochirotacea</taxon>
        <taxon>Aspidochirotida</taxon>
        <taxon>Stichopodidae</taxon>
        <taxon>Apostichopus</taxon>
    </lineage>
</organism>
<proteinExistence type="predicted"/>
<evidence type="ECO:0000313" key="2">
    <source>
        <dbReference type="EMBL" id="PIK53175.1"/>
    </source>
</evidence>
<feature type="region of interest" description="Disordered" evidence="1">
    <location>
        <begin position="1"/>
        <end position="44"/>
    </location>
</feature>
<dbReference type="Proteomes" id="UP000230750">
    <property type="component" value="Unassembled WGS sequence"/>
</dbReference>
<reference evidence="2 3" key="1">
    <citation type="journal article" date="2017" name="PLoS Biol.">
        <title>The sea cucumber genome provides insights into morphological evolution and visceral regeneration.</title>
        <authorList>
            <person name="Zhang X."/>
            <person name="Sun L."/>
            <person name="Yuan J."/>
            <person name="Sun Y."/>
            <person name="Gao Y."/>
            <person name="Zhang L."/>
            <person name="Li S."/>
            <person name="Dai H."/>
            <person name="Hamel J.F."/>
            <person name="Liu C."/>
            <person name="Yu Y."/>
            <person name="Liu S."/>
            <person name="Lin W."/>
            <person name="Guo K."/>
            <person name="Jin S."/>
            <person name="Xu P."/>
            <person name="Storey K.B."/>
            <person name="Huan P."/>
            <person name="Zhang T."/>
            <person name="Zhou Y."/>
            <person name="Zhang J."/>
            <person name="Lin C."/>
            <person name="Li X."/>
            <person name="Xing L."/>
            <person name="Huo D."/>
            <person name="Sun M."/>
            <person name="Wang L."/>
            <person name="Mercier A."/>
            <person name="Li F."/>
            <person name="Yang H."/>
            <person name="Xiang J."/>
        </authorList>
    </citation>
    <scope>NUCLEOTIDE SEQUENCE [LARGE SCALE GENOMIC DNA]</scope>
    <source>
        <strain evidence="2">Shaxun</strain>
        <tissue evidence="2">Muscle</tissue>
    </source>
</reference>
<gene>
    <name evidence="2" type="ORF">BSL78_09928</name>
</gene>